<dbReference type="InterPro" id="IPR039365">
    <property type="entry name" value="IS701-like"/>
</dbReference>
<reference evidence="2 3" key="1">
    <citation type="journal article" date="2020" name="Int. J. Syst. Evol. Microbiol.">
        <title>Reclassification of Streptomyces castelarensis and Streptomyces sporoclivatus as later heterotypic synonyms of Streptomyces antimycoticus.</title>
        <authorList>
            <person name="Komaki H."/>
            <person name="Tamura T."/>
        </authorList>
    </citation>
    <scope>NUCLEOTIDE SEQUENCE [LARGE SCALE GENOMIC DNA]</scope>
    <source>
        <strain evidence="2 3">NBRC 13459</strain>
    </source>
</reference>
<dbReference type="Proteomes" id="UP000301309">
    <property type="component" value="Unassembled WGS sequence"/>
</dbReference>
<organism evidence="2 3">
    <name type="scientific">Streptomyces violaceusniger</name>
    <dbReference type="NCBI Taxonomy" id="68280"/>
    <lineage>
        <taxon>Bacteria</taxon>
        <taxon>Bacillati</taxon>
        <taxon>Actinomycetota</taxon>
        <taxon>Actinomycetes</taxon>
        <taxon>Kitasatosporales</taxon>
        <taxon>Streptomycetaceae</taxon>
        <taxon>Streptomyces</taxon>
        <taxon>Streptomyces violaceusniger group</taxon>
    </lineage>
</organism>
<dbReference type="NCBIfam" id="NF033540">
    <property type="entry name" value="transpos_IS701"/>
    <property type="match status" value="1"/>
</dbReference>
<name>A0A4D4LQJ5_STRVO</name>
<dbReference type="EMBL" id="BJHW01000002">
    <property type="protein sequence ID" value="GDY60467.1"/>
    <property type="molecule type" value="Genomic_DNA"/>
</dbReference>
<keyword evidence="3" id="KW-1185">Reference proteome</keyword>
<evidence type="ECO:0000259" key="1">
    <source>
        <dbReference type="Pfam" id="PF13546"/>
    </source>
</evidence>
<evidence type="ECO:0000313" key="3">
    <source>
        <dbReference type="Proteomes" id="UP000301309"/>
    </source>
</evidence>
<protein>
    <recommendedName>
        <fullName evidence="1">Transposase IS701-like DDE domain-containing protein</fullName>
    </recommendedName>
</protein>
<feature type="domain" description="Transposase IS701-like DDE" evidence="1">
    <location>
        <begin position="43"/>
        <end position="258"/>
    </location>
</feature>
<dbReference type="InterPro" id="IPR038721">
    <property type="entry name" value="IS701-like_DDE_dom"/>
</dbReference>
<dbReference type="InterPro" id="IPR012337">
    <property type="entry name" value="RNaseH-like_sf"/>
</dbReference>
<dbReference type="OrthoDB" id="4954307at2"/>
<dbReference type="AlphaFoldDB" id="A0A4D4LQJ5"/>
<proteinExistence type="predicted"/>
<evidence type="ECO:0000313" key="2">
    <source>
        <dbReference type="EMBL" id="GDY60467.1"/>
    </source>
</evidence>
<dbReference type="Pfam" id="PF13546">
    <property type="entry name" value="DDE_5"/>
    <property type="match status" value="1"/>
</dbReference>
<gene>
    <name evidence="2" type="ORF">SVIO_110900</name>
</gene>
<accession>A0A4D4LQJ5</accession>
<dbReference type="PANTHER" id="PTHR33627:SF1">
    <property type="entry name" value="TRANSPOSASE"/>
    <property type="match status" value="1"/>
</dbReference>
<sequence>MLVAPFVGLMLPPGAVRAGELGEAEIRSLDGELEALCASVDDVFARPGSRENLRARVRGLLSEVPRKNLWQLAEFAGHPNPDRLQGFLAKAAWDADELRDRVRAYAVAALAADDAVLIADETGDIKKGAKTAGVQRQYTGTAGRIENAQVSVHLSYGFRRGRTLIDRELYLGRVWAGTTAGHERRCVEQGIPPERATAVATKPELARRMLERALSAGVPFTYFLADEAYGQSRALRAWLEDWRVRYVLAIPKNEVVPLPDGCTRQARELYAIVPEETFERRSCAGGAKGPREYD</sequence>
<dbReference type="SUPFAM" id="SSF53098">
    <property type="entry name" value="Ribonuclease H-like"/>
    <property type="match status" value="1"/>
</dbReference>
<dbReference type="PANTHER" id="PTHR33627">
    <property type="entry name" value="TRANSPOSASE"/>
    <property type="match status" value="1"/>
</dbReference>
<comment type="caution">
    <text evidence="2">The sequence shown here is derived from an EMBL/GenBank/DDBJ whole genome shotgun (WGS) entry which is preliminary data.</text>
</comment>